<keyword evidence="3 6" id="KW-0418">Kinase</keyword>
<dbReference type="InterPro" id="IPR000719">
    <property type="entry name" value="Prot_kinase_dom"/>
</dbReference>
<dbReference type="SMART" id="SM00220">
    <property type="entry name" value="S_TKc"/>
    <property type="match status" value="1"/>
</dbReference>
<evidence type="ECO:0000313" key="6">
    <source>
        <dbReference type="EMBL" id="VAW93648.1"/>
    </source>
</evidence>
<accession>A0A3B0ZJK9</accession>
<sequence length="499" mass="55066">MAKSQTARSIVDSALNLPSQKRNAFVEDACEGDTHLKQDVLVLLSQSDNQIPTDAAENAKSMIGEQVGPYKIEGIIGAGGMGMIHKAKDSRLDRYVALKCLPPHLTVNNQNRERFLNEAKAVSRLDHANICTLYDIGETDDKQLYIAMPFYDGYTLDKRMCNGPMPLDDTIAICLQISEGLHAAHNSGIVHRDIKPANVIVTSENVVKVLDFGVAKISGVNLTSTGVSLGTVAYMSPEQLCSEKIDARTDIWALGIMFYEMLVGERPYKGDQAPAIIHSVLYADRPNLSLPDHLPKALNLIIDKALARAVEDRYPSLIEFMADLRKISNNETIAPHSPKNDDRAFDPNAPTKETIVYFEQRTIDDLTKELTKHVGPMAPVLISKAIKISTSMEELCLKLDEHLPSDGVRQQIRQRFATSTSSSNMTAEQPTATRLTLTETQLQCVSSVTTSFIGPIGKLLVNRYSKKSQSADELCQLLAEHVDDVADRTKLVSKIKECF</sequence>
<dbReference type="InterPro" id="IPR017441">
    <property type="entry name" value="Protein_kinase_ATP_BS"/>
</dbReference>
<dbReference type="PANTHER" id="PTHR43289">
    <property type="entry name" value="MITOGEN-ACTIVATED PROTEIN KINASE KINASE KINASE 20-RELATED"/>
    <property type="match status" value="1"/>
</dbReference>
<feature type="domain" description="Protein kinase" evidence="5">
    <location>
        <begin position="70"/>
        <end position="333"/>
    </location>
</feature>
<evidence type="ECO:0000256" key="1">
    <source>
        <dbReference type="ARBA" id="ARBA00022679"/>
    </source>
</evidence>
<evidence type="ECO:0000256" key="4">
    <source>
        <dbReference type="ARBA" id="ARBA00022840"/>
    </source>
</evidence>
<dbReference type="EMBL" id="UOFT01000034">
    <property type="protein sequence ID" value="VAW93648.1"/>
    <property type="molecule type" value="Genomic_DNA"/>
</dbReference>
<dbReference type="Gene3D" id="3.30.200.20">
    <property type="entry name" value="Phosphorylase Kinase, domain 1"/>
    <property type="match status" value="1"/>
</dbReference>
<dbReference type="Gene3D" id="1.10.510.10">
    <property type="entry name" value="Transferase(Phosphotransferase) domain 1"/>
    <property type="match status" value="1"/>
</dbReference>
<dbReference type="CDD" id="cd14014">
    <property type="entry name" value="STKc_PknB_like"/>
    <property type="match status" value="1"/>
</dbReference>
<evidence type="ECO:0000259" key="5">
    <source>
        <dbReference type="PROSITE" id="PS50011"/>
    </source>
</evidence>
<dbReference type="GO" id="GO:0005524">
    <property type="term" value="F:ATP binding"/>
    <property type="evidence" value="ECO:0007669"/>
    <property type="project" value="UniProtKB-KW"/>
</dbReference>
<evidence type="ECO:0000256" key="3">
    <source>
        <dbReference type="ARBA" id="ARBA00022777"/>
    </source>
</evidence>
<dbReference type="AlphaFoldDB" id="A0A3B0ZJK9"/>
<dbReference type="InterPro" id="IPR058395">
    <property type="entry name" value="DUF8082"/>
</dbReference>
<protein>
    <submittedName>
        <fullName evidence="6">Serine/threonine protein kinase</fullName>
    </submittedName>
</protein>
<dbReference type="GO" id="GO:0004674">
    <property type="term" value="F:protein serine/threonine kinase activity"/>
    <property type="evidence" value="ECO:0007669"/>
    <property type="project" value="UniProtKB-KW"/>
</dbReference>
<keyword evidence="1" id="KW-0808">Transferase</keyword>
<keyword evidence="2" id="KW-0547">Nucleotide-binding</keyword>
<proteinExistence type="predicted"/>
<reference evidence="6" key="1">
    <citation type="submission" date="2018-06" db="EMBL/GenBank/DDBJ databases">
        <authorList>
            <person name="Zhirakovskaya E."/>
        </authorList>
    </citation>
    <scope>NUCLEOTIDE SEQUENCE</scope>
</reference>
<keyword evidence="4" id="KW-0067">ATP-binding</keyword>
<dbReference type="Pfam" id="PF00069">
    <property type="entry name" value="Pkinase"/>
    <property type="match status" value="1"/>
</dbReference>
<name>A0A3B0ZJK9_9ZZZZ</name>
<dbReference type="PROSITE" id="PS50011">
    <property type="entry name" value="PROTEIN_KINASE_DOM"/>
    <property type="match status" value="1"/>
</dbReference>
<dbReference type="InterPro" id="IPR011009">
    <property type="entry name" value="Kinase-like_dom_sf"/>
</dbReference>
<keyword evidence="6" id="KW-0723">Serine/threonine-protein kinase</keyword>
<dbReference type="InterPro" id="IPR008271">
    <property type="entry name" value="Ser/Thr_kinase_AS"/>
</dbReference>
<dbReference type="PANTHER" id="PTHR43289:SF6">
    <property type="entry name" value="SERINE_THREONINE-PROTEIN KINASE NEKL-3"/>
    <property type="match status" value="1"/>
</dbReference>
<gene>
    <name evidence="6" type="ORF">MNBD_GAMMA23-667</name>
</gene>
<dbReference type="Pfam" id="PF26309">
    <property type="entry name" value="DUF8082"/>
    <property type="match status" value="2"/>
</dbReference>
<evidence type="ECO:0000256" key="2">
    <source>
        <dbReference type="ARBA" id="ARBA00022741"/>
    </source>
</evidence>
<dbReference type="SUPFAM" id="SSF56112">
    <property type="entry name" value="Protein kinase-like (PK-like)"/>
    <property type="match status" value="1"/>
</dbReference>
<organism evidence="6">
    <name type="scientific">hydrothermal vent metagenome</name>
    <dbReference type="NCBI Taxonomy" id="652676"/>
    <lineage>
        <taxon>unclassified sequences</taxon>
        <taxon>metagenomes</taxon>
        <taxon>ecological metagenomes</taxon>
    </lineage>
</organism>
<dbReference type="PROSITE" id="PS00107">
    <property type="entry name" value="PROTEIN_KINASE_ATP"/>
    <property type="match status" value="1"/>
</dbReference>
<dbReference type="PROSITE" id="PS00108">
    <property type="entry name" value="PROTEIN_KINASE_ST"/>
    <property type="match status" value="1"/>
</dbReference>